<dbReference type="AlphaFoldDB" id="A0A194WUG7"/>
<evidence type="ECO:0000313" key="2">
    <source>
        <dbReference type="EMBL" id="KUJ11603.1"/>
    </source>
</evidence>
<name>A0A194WUG7_MOLSC</name>
<dbReference type="GeneID" id="28815740"/>
<proteinExistence type="predicted"/>
<dbReference type="OrthoDB" id="3473305at2759"/>
<reference evidence="2 3" key="1">
    <citation type="submission" date="2015-10" db="EMBL/GenBank/DDBJ databases">
        <title>Full genome of DAOMC 229536 Phialocephala scopiformis, a fungal endophyte of spruce producing the potent anti-insectan compound rugulosin.</title>
        <authorList>
            <consortium name="DOE Joint Genome Institute"/>
            <person name="Walker A.K."/>
            <person name="Frasz S.L."/>
            <person name="Seifert K.A."/>
            <person name="Miller J.D."/>
            <person name="Mondo S.J."/>
            <person name="Labutti K."/>
            <person name="Lipzen A."/>
            <person name="Dockter R."/>
            <person name="Kennedy M."/>
            <person name="Grigoriev I.V."/>
            <person name="Spatafora J.W."/>
        </authorList>
    </citation>
    <scope>NUCLEOTIDE SEQUENCE [LARGE SCALE GENOMIC DNA]</scope>
    <source>
        <strain evidence="2 3">CBS 120377</strain>
    </source>
</reference>
<dbReference type="InterPro" id="IPR045518">
    <property type="entry name" value="2EXR"/>
</dbReference>
<dbReference type="InParanoid" id="A0A194WUG7"/>
<keyword evidence="3" id="KW-1185">Reference proteome</keyword>
<evidence type="ECO:0000313" key="3">
    <source>
        <dbReference type="Proteomes" id="UP000070700"/>
    </source>
</evidence>
<dbReference type="RefSeq" id="XP_018065958.1">
    <property type="nucleotide sequence ID" value="XM_018206014.1"/>
</dbReference>
<dbReference type="PANTHER" id="PTHR35910">
    <property type="entry name" value="2EXR DOMAIN-CONTAINING PROTEIN"/>
    <property type="match status" value="1"/>
</dbReference>
<sequence>MSFTAFPRLPYELRRTIWNEACCVTRVLDLRIEPFRTEDILVAFFYEYDDAPATVRTWCRIAPPILHASQESRSVGLKHYQPDFDYNFTIPGSDTKLSFTAKAKIYVNWDYDIICPFDAHRDSGDGFARHALMLRRLLHCDKLSRIAFDVEDFQLLREEIEELASRSSIIELSLFSAALGEPFIPNFRRSKPTAFELIGIGTEEDIEELLERFDTGQPAQNLFNVVKDLNDRITTRRMTTPLPDSRPGAIFKPRILAPYQHWDLVWMNMLGRKIRGLK</sequence>
<accession>A0A194WUG7</accession>
<evidence type="ECO:0000259" key="1">
    <source>
        <dbReference type="Pfam" id="PF20150"/>
    </source>
</evidence>
<dbReference type="KEGG" id="psco:LY89DRAFT_228232"/>
<gene>
    <name evidence="2" type="ORF">LY89DRAFT_228232</name>
</gene>
<dbReference type="EMBL" id="KQ947426">
    <property type="protein sequence ID" value="KUJ11603.1"/>
    <property type="molecule type" value="Genomic_DNA"/>
</dbReference>
<feature type="domain" description="2EXR" evidence="1">
    <location>
        <begin position="3"/>
        <end position="114"/>
    </location>
</feature>
<dbReference type="Pfam" id="PF20150">
    <property type="entry name" value="2EXR"/>
    <property type="match status" value="1"/>
</dbReference>
<protein>
    <recommendedName>
        <fullName evidence="1">2EXR domain-containing protein</fullName>
    </recommendedName>
</protein>
<organism evidence="2 3">
    <name type="scientific">Mollisia scopiformis</name>
    <name type="common">Conifer needle endophyte fungus</name>
    <name type="synonym">Phialocephala scopiformis</name>
    <dbReference type="NCBI Taxonomy" id="149040"/>
    <lineage>
        <taxon>Eukaryota</taxon>
        <taxon>Fungi</taxon>
        <taxon>Dikarya</taxon>
        <taxon>Ascomycota</taxon>
        <taxon>Pezizomycotina</taxon>
        <taxon>Leotiomycetes</taxon>
        <taxon>Helotiales</taxon>
        <taxon>Mollisiaceae</taxon>
        <taxon>Mollisia</taxon>
    </lineage>
</organism>
<dbReference type="PANTHER" id="PTHR35910:SF1">
    <property type="entry name" value="2EXR DOMAIN-CONTAINING PROTEIN"/>
    <property type="match status" value="1"/>
</dbReference>
<dbReference type="Proteomes" id="UP000070700">
    <property type="component" value="Unassembled WGS sequence"/>
</dbReference>